<proteinExistence type="predicted"/>
<name>A0A3S0HH75_STEMA</name>
<comment type="caution">
    <text evidence="1">The sequence shown here is derived from an EMBL/GenBank/DDBJ whole genome shotgun (WGS) entry which is preliminary data.</text>
</comment>
<dbReference type="AlphaFoldDB" id="A0A3S0HH75"/>
<sequence length="145" mass="16199">MQAVLKRCDEGFGKNSLAKKLLLVSEWLLLMSDVFEKFSCIDFPALYGNIVSLRAFLVVRGRECFLVDGRDHQFSDLRVEVSSPGLERLLDEAVGGWVGGVASYLDEVLISGVVREATTRRDLASIAEVSRLTLFRDELVFEVIV</sequence>
<organism evidence="1 2">
    <name type="scientific">Stenotrophomonas maltophilia</name>
    <name type="common">Pseudomonas maltophilia</name>
    <name type="synonym">Xanthomonas maltophilia</name>
    <dbReference type="NCBI Taxonomy" id="40324"/>
    <lineage>
        <taxon>Bacteria</taxon>
        <taxon>Pseudomonadati</taxon>
        <taxon>Pseudomonadota</taxon>
        <taxon>Gammaproteobacteria</taxon>
        <taxon>Lysobacterales</taxon>
        <taxon>Lysobacteraceae</taxon>
        <taxon>Stenotrophomonas</taxon>
        <taxon>Stenotrophomonas maltophilia group</taxon>
    </lineage>
</organism>
<evidence type="ECO:0000313" key="2">
    <source>
        <dbReference type="Proteomes" id="UP000271705"/>
    </source>
</evidence>
<dbReference type="RefSeq" id="WP_126928638.1">
    <property type="nucleotide sequence ID" value="NZ_RXLZ01000017.1"/>
</dbReference>
<dbReference type="Proteomes" id="UP000271705">
    <property type="component" value="Unassembled WGS sequence"/>
</dbReference>
<dbReference type="EMBL" id="RXLZ01000017">
    <property type="protein sequence ID" value="RTQ90130.1"/>
    <property type="molecule type" value="Genomic_DNA"/>
</dbReference>
<reference evidence="1 2" key="1">
    <citation type="submission" date="2018-12" db="EMBL/GenBank/DDBJ databases">
        <authorList>
            <person name="Kartti S."/>
            <person name="Manni A."/>
            <person name="Chemao El Fihri M.W."/>
            <person name="Laamarti M."/>
            <person name="Temsamani L."/>
            <person name="El Jamali J.E."/>
            <person name="Ouadghiri M."/>
            <person name="Ibrahimi A."/>
            <person name="Filati-Maltouf A."/>
        </authorList>
    </citation>
    <scope>NUCLEOTIDE SEQUENCE [LARGE SCALE GENOMIC DNA]</scope>
    <source>
        <strain evidence="1 2">MDMC339</strain>
    </source>
</reference>
<gene>
    <name evidence="1" type="ORF">EKL94_07720</name>
</gene>
<evidence type="ECO:0000313" key="1">
    <source>
        <dbReference type="EMBL" id="RTQ90130.1"/>
    </source>
</evidence>
<protein>
    <submittedName>
        <fullName evidence="1">Uncharacterized protein</fullName>
    </submittedName>
</protein>
<accession>A0A3S0HH75</accession>